<keyword evidence="2" id="KW-0645">Protease</keyword>
<dbReference type="InterPro" id="IPR011397">
    <property type="entry name" value="YhfC"/>
</dbReference>
<keyword evidence="1" id="KW-1133">Transmembrane helix</keyword>
<sequence length="265" mass="29280">MVATTQIIFMVMAGLASVLLPFVFILILRRRFKIRWIPILIGAAIFILFAMVLEQISHFLVLKPAMDGTISLLEESPWLYVLYGVLAAGIFEETGRLTAFLMMKRKYKRMDSAVSYGIGHGGIEAIIVLGLGMLNSVVFSIMINNGSSAVDNLPPALIESIAGTSSFTYILSIVERIFAITVHIGLSIIVFTSVMKKGKWWLFPAAIVLHALTNVTAAMMQAGLLENMWLMYAGLMIMTVIIGWIAYKLVVQDGRLDSNQHDASF</sequence>
<proteinExistence type="predicted"/>
<feature type="transmembrane region" description="Helical" evidence="1">
    <location>
        <begin position="39"/>
        <end position="60"/>
    </location>
</feature>
<gene>
    <name evidence="2" type="ORF">GCM10022378_03610</name>
</gene>
<reference evidence="3" key="1">
    <citation type="journal article" date="2019" name="Int. J. Syst. Evol. Microbiol.">
        <title>The Global Catalogue of Microorganisms (GCM) 10K type strain sequencing project: providing services to taxonomists for standard genome sequencing and annotation.</title>
        <authorList>
            <consortium name="The Broad Institute Genomics Platform"/>
            <consortium name="The Broad Institute Genome Sequencing Center for Infectious Disease"/>
            <person name="Wu L."/>
            <person name="Ma J."/>
        </authorList>
    </citation>
    <scope>NUCLEOTIDE SEQUENCE [LARGE SCALE GENOMIC DNA]</scope>
    <source>
        <strain evidence="3">JCM 16981</strain>
    </source>
</reference>
<feature type="transmembrane region" description="Helical" evidence="1">
    <location>
        <begin position="80"/>
        <end position="102"/>
    </location>
</feature>
<keyword evidence="3" id="KW-1185">Reference proteome</keyword>
<keyword evidence="2" id="KW-0378">Hydrolase</keyword>
<feature type="transmembrane region" description="Helical" evidence="1">
    <location>
        <begin position="6"/>
        <end position="27"/>
    </location>
</feature>
<keyword evidence="1" id="KW-0812">Transmembrane</keyword>
<feature type="transmembrane region" description="Helical" evidence="1">
    <location>
        <begin position="229"/>
        <end position="247"/>
    </location>
</feature>
<dbReference type="Proteomes" id="UP001500920">
    <property type="component" value="Unassembled WGS sequence"/>
</dbReference>
<comment type="caution">
    <text evidence="2">The sequence shown here is derived from an EMBL/GenBank/DDBJ whole genome shotgun (WGS) entry which is preliminary data.</text>
</comment>
<evidence type="ECO:0000256" key="1">
    <source>
        <dbReference type="SAM" id="Phobius"/>
    </source>
</evidence>
<dbReference type="RefSeq" id="WP_344700913.1">
    <property type="nucleotide sequence ID" value="NZ_BAABCK010000012.1"/>
</dbReference>
<evidence type="ECO:0000313" key="2">
    <source>
        <dbReference type="EMBL" id="GAA3716659.1"/>
    </source>
</evidence>
<dbReference type="GO" id="GO:0008233">
    <property type="term" value="F:peptidase activity"/>
    <property type="evidence" value="ECO:0007669"/>
    <property type="project" value="UniProtKB-KW"/>
</dbReference>
<name>A0ABP7ECZ7_9STAP</name>
<dbReference type="EMBL" id="BAABCK010000012">
    <property type="protein sequence ID" value="GAA3716659.1"/>
    <property type="molecule type" value="Genomic_DNA"/>
</dbReference>
<accession>A0ABP7ECZ7</accession>
<feature type="transmembrane region" description="Helical" evidence="1">
    <location>
        <begin position="177"/>
        <end position="194"/>
    </location>
</feature>
<protein>
    <submittedName>
        <fullName evidence="2">YhfC family glutamic-type intramembrane protease</fullName>
    </submittedName>
</protein>
<feature type="transmembrane region" description="Helical" evidence="1">
    <location>
        <begin position="123"/>
        <end position="143"/>
    </location>
</feature>
<keyword evidence="1" id="KW-0472">Membrane</keyword>
<organism evidence="2 3">
    <name type="scientific">Salinicoccus jeotgali</name>
    <dbReference type="NCBI Taxonomy" id="381634"/>
    <lineage>
        <taxon>Bacteria</taxon>
        <taxon>Bacillati</taxon>
        <taxon>Bacillota</taxon>
        <taxon>Bacilli</taxon>
        <taxon>Bacillales</taxon>
        <taxon>Staphylococcaceae</taxon>
        <taxon>Salinicoccus</taxon>
    </lineage>
</organism>
<dbReference type="GO" id="GO:0006508">
    <property type="term" value="P:proteolysis"/>
    <property type="evidence" value="ECO:0007669"/>
    <property type="project" value="UniProtKB-KW"/>
</dbReference>
<dbReference type="PIRSF" id="PIRSF033101">
    <property type="entry name" value="UCP033101"/>
    <property type="match status" value="1"/>
</dbReference>
<feature type="transmembrane region" description="Helical" evidence="1">
    <location>
        <begin position="201"/>
        <end position="223"/>
    </location>
</feature>
<evidence type="ECO:0000313" key="3">
    <source>
        <dbReference type="Proteomes" id="UP001500920"/>
    </source>
</evidence>
<dbReference type="Pfam" id="PF10086">
    <property type="entry name" value="YhfC"/>
    <property type="match status" value="1"/>
</dbReference>